<organism evidence="1 2">
    <name type="scientific">Desulfovibrio gilichinskyi</name>
    <dbReference type="NCBI Taxonomy" id="1519643"/>
    <lineage>
        <taxon>Bacteria</taxon>
        <taxon>Pseudomonadati</taxon>
        <taxon>Thermodesulfobacteriota</taxon>
        <taxon>Desulfovibrionia</taxon>
        <taxon>Desulfovibrionales</taxon>
        <taxon>Desulfovibrionaceae</taxon>
        <taxon>Desulfovibrio</taxon>
    </lineage>
</organism>
<dbReference type="AlphaFoldDB" id="A0A1X7ELT1"/>
<reference evidence="2" key="1">
    <citation type="submission" date="2017-04" db="EMBL/GenBank/DDBJ databases">
        <authorList>
            <person name="Varghese N."/>
            <person name="Submissions S."/>
        </authorList>
    </citation>
    <scope>NUCLEOTIDE SEQUENCE [LARGE SCALE GENOMIC DNA]</scope>
    <source>
        <strain evidence="2">K3S</strain>
    </source>
</reference>
<proteinExistence type="predicted"/>
<gene>
    <name evidence="1" type="ORF">SAMN06295933_3161</name>
</gene>
<evidence type="ECO:0000313" key="1">
    <source>
        <dbReference type="EMBL" id="SMF36202.1"/>
    </source>
</evidence>
<dbReference type="RefSeq" id="WP_085103928.1">
    <property type="nucleotide sequence ID" value="NZ_FWZU01000005.1"/>
</dbReference>
<dbReference type="EMBL" id="FWZU01000005">
    <property type="protein sequence ID" value="SMF36202.1"/>
    <property type="molecule type" value="Genomic_DNA"/>
</dbReference>
<dbReference type="OrthoDB" id="5460343at2"/>
<name>A0A1X7ELT1_9BACT</name>
<protein>
    <submittedName>
        <fullName evidence="1">Uncharacterized protein</fullName>
    </submittedName>
</protein>
<keyword evidence="2" id="KW-1185">Reference proteome</keyword>
<dbReference type="Proteomes" id="UP000192906">
    <property type="component" value="Unassembled WGS sequence"/>
</dbReference>
<accession>A0A1X7ELT1</accession>
<sequence>MSNIDSLLSVHRQDMEMLRGESRQARSLRSKEYREMNKEFNALRSKLSAELPHYVKVSSLLRGPFAFMLTLLAILSC</sequence>
<evidence type="ECO:0000313" key="2">
    <source>
        <dbReference type="Proteomes" id="UP000192906"/>
    </source>
</evidence>